<proteinExistence type="predicted"/>
<dbReference type="InterPro" id="IPR036188">
    <property type="entry name" value="FAD/NAD-bd_sf"/>
</dbReference>
<keyword evidence="1" id="KW-0472">Membrane</keyword>
<dbReference type="PANTHER" id="PTHR37417:SF2">
    <property type="entry name" value="67 KDA MYOSIN-CROSS-REACTIVE ANTIGEN FAMILY PROTEIN (AFU_ORTHOLOGUE AFUA_5G09970)"/>
    <property type="match status" value="1"/>
</dbReference>
<keyword evidence="3" id="KW-1185">Reference proteome</keyword>
<reference evidence="2 3" key="1">
    <citation type="submission" date="2018-10" db="EMBL/GenBank/DDBJ databases">
        <title>Genomic Encyclopedia of Archaeal and Bacterial Type Strains, Phase II (KMG-II): from individual species to whole genera.</title>
        <authorList>
            <person name="Goeker M."/>
        </authorList>
    </citation>
    <scope>NUCLEOTIDE SEQUENCE [LARGE SCALE GENOMIC DNA]</scope>
    <source>
        <strain evidence="2 3">DSM 18602</strain>
    </source>
</reference>
<protein>
    <submittedName>
        <fullName evidence="2">Oleate hydratase</fullName>
    </submittedName>
</protein>
<accession>A0A495J8D3</accession>
<dbReference type="PANTHER" id="PTHR37417">
    <property type="entry name" value="67 KDA MYOSIN-CROSS-REACTIVE ANTIGEN FAMILY PROTEIN (AFU_ORTHOLOGUE AFUA_5G09970)"/>
    <property type="match status" value="1"/>
</dbReference>
<dbReference type="Proteomes" id="UP000268007">
    <property type="component" value="Unassembled WGS sequence"/>
</dbReference>
<evidence type="ECO:0000313" key="2">
    <source>
        <dbReference type="EMBL" id="RKR84708.1"/>
    </source>
</evidence>
<dbReference type="GO" id="GO:0006631">
    <property type="term" value="P:fatty acid metabolic process"/>
    <property type="evidence" value="ECO:0007669"/>
    <property type="project" value="InterPro"/>
</dbReference>
<dbReference type="GO" id="GO:0071949">
    <property type="term" value="F:FAD binding"/>
    <property type="evidence" value="ECO:0007669"/>
    <property type="project" value="InterPro"/>
</dbReference>
<sequence>MNNLNKKRVNPTQHRKVYLIGGGIASLASAAYFIRDGQINPDNIIIYEELNVAGGSLDSAGNPEDGYVMRGGRMLNFSYLCTYDLFSFIPSLSDPGIMVLDEIKAFNRNIKTHSQARVVENGHILDVSSMGFSNKDRLDLIEMMAVGENHLGIKRINEWFAPEFFKTNFWFMWDTMFAFQPWHSAVEFKRYLHRFIHEFKRINTLAGVDRTPYNQFDSLAKPLINWLKQQGVHFQIGVSVTDLDFSLTGEKLTVQQIHLIDGGKKKSVKIGVNDMVLVTIGSMTADSSLGSMHAAPELITDKRDGSWKLWEAIAKHSDQFGHPSVFDNHVDESKWESFTVTCQGTDFFERMKTFSGNDAGTGGLVTFKDSNWLMSIVLAYQPHFIGQPDDVTVFWGYGLFPDNEGNFVKKKMADCSGTEILTELFSHLQFDTLNDRLLKTANCIPCMLPYITSQFLIRAPGDRPQVIPEISENIAFIGQFAEVPDDVVFTVEYSVRTAQTAVYGLLELDKKTIPMYKGDHHIDVLFDAMKTMIS</sequence>
<keyword evidence="1" id="KW-0812">Transmembrane</keyword>
<dbReference type="OrthoDB" id="4540221at2"/>
<comment type="caution">
    <text evidence="2">The sequence shown here is derived from an EMBL/GenBank/DDBJ whole genome shotgun (WGS) entry which is preliminary data.</text>
</comment>
<dbReference type="NCBIfam" id="NF010584">
    <property type="entry name" value="PRK13977.1"/>
    <property type="match status" value="1"/>
</dbReference>
<dbReference type="RefSeq" id="WP_121200517.1">
    <property type="nucleotide sequence ID" value="NZ_RBKU01000001.1"/>
</dbReference>
<keyword evidence="1" id="KW-1133">Transmembrane helix</keyword>
<dbReference type="Gene3D" id="3.50.50.60">
    <property type="entry name" value="FAD/NAD(P)-binding domain"/>
    <property type="match status" value="2"/>
</dbReference>
<gene>
    <name evidence="2" type="ORF">BDD43_4959</name>
</gene>
<evidence type="ECO:0000256" key="1">
    <source>
        <dbReference type="SAM" id="Phobius"/>
    </source>
</evidence>
<dbReference type="InterPro" id="IPR010354">
    <property type="entry name" value="Oleate_hydratase"/>
</dbReference>
<dbReference type="EMBL" id="RBKU01000001">
    <property type="protein sequence ID" value="RKR84708.1"/>
    <property type="molecule type" value="Genomic_DNA"/>
</dbReference>
<dbReference type="AlphaFoldDB" id="A0A495J8D3"/>
<name>A0A495J8D3_9SPHI</name>
<dbReference type="Pfam" id="PF06100">
    <property type="entry name" value="MCRA"/>
    <property type="match status" value="1"/>
</dbReference>
<evidence type="ECO:0000313" key="3">
    <source>
        <dbReference type="Proteomes" id="UP000268007"/>
    </source>
</evidence>
<dbReference type="GO" id="GO:0050151">
    <property type="term" value="F:oleate hydratase activity"/>
    <property type="evidence" value="ECO:0007669"/>
    <property type="project" value="InterPro"/>
</dbReference>
<feature type="transmembrane region" description="Helical" evidence="1">
    <location>
        <begin position="17"/>
        <end position="34"/>
    </location>
</feature>
<dbReference type="SUPFAM" id="SSF51905">
    <property type="entry name" value="FAD/NAD(P)-binding domain"/>
    <property type="match status" value="1"/>
</dbReference>
<dbReference type="Gene3D" id="3.30.9.80">
    <property type="match status" value="1"/>
</dbReference>
<organism evidence="2 3">
    <name type="scientific">Mucilaginibacter gracilis</name>
    <dbReference type="NCBI Taxonomy" id="423350"/>
    <lineage>
        <taxon>Bacteria</taxon>
        <taxon>Pseudomonadati</taxon>
        <taxon>Bacteroidota</taxon>
        <taxon>Sphingobacteriia</taxon>
        <taxon>Sphingobacteriales</taxon>
        <taxon>Sphingobacteriaceae</taxon>
        <taxon>Mucilaginibacter</taxon>
    </lineage>
</organism>